<protein>
    <submittedName>
        <fullName evidence="1">Uncharacterized protein</fullName>
    </submittedName>
</protein>
<gene>
    <name evidence="1" type="ORF">SDC9_129276</name>
</gene>
<evidence type="ECO:0000313" key="1">
    <source>
        <dbReference type="EMBL" id="MPM82215.1"/>
    </source>
</evidence>
<name>A0A645CZB8_9ZZZZ</name>
<organism evidence="1">
    <name type="scientific">bioreactor metagenome</name>
    <dbReference type="NCBI Taxonomy" id="1076179"/>
    <lineage>
        <taxon>unclassified sequences</taxon>
        <taxon>metagenomes</taxon>
        <taxon>ecological metagenomes</taxon>
    </lineage>
</organism>
<dbReference type="EMBL" id="VSSQ01031361">
    <property type="protein sequence ID" value="MPM82215.1"/>
    <property type="molecule type" value="Genomic_DNA"/>
</dbReference>
<sequence length="154" mass="17088">MKNKAVYVNHIAIELVEIWPLCTFVERKAQVHIFHRARNGKLRVPVAVGAVNNRLSLTPFGIMFRSIFVPQACDYIHTGQLVRITGESGRFFLGIGKFGVVGGAITADKAVTCYVVVLTAELNETKIRLPSVCQFASIQVVIGLVENVHRIRRS</sequence>
<accession>A0A645CZB8</accession>
<comment type="caution">
    <text evidence="1">The sequence shown here is derived from an EMBL/GenBank/DDBJ whole genome shotgun (WGS) entry which is preliminary data.</text>
</comment>
<proteinExistence type="predicted"/>
<reference evidence="1" key="1">
    <citation type="submission" date="2019-08" db="EMBL/GenBank/DDBJ databases">
        <authorList>
            <person name="Kucharzyk K."/>
            <person name="Murdoch R.W."/>
            <person name="Higgins S."/>
            <person name="Loffler F."/>
        </authorList>
    </citation>
    <scope>NUCLEOTIDE SEQUENCE</scope>
</reference>
<dbReference type="AlphaFoldDB" id="A0A645CZB8"/>